<evidence type="ECO:0000313" key="3">
    <source>
        <dbReference type="Proteomes" id="UP001165121"/>
    </source>
</evidence>
<protein>
    <submittedName>
        <fullName evidence="2">Unnamed protein product</fullName>
    </submittedName>
</protein>
<dbReference type="SUPFAM" id="SSF50129">
    <property type="entry name" value="GroES-like"/>
    <property type="match status" value="1"/>
</dbReference>
<dbReference type="Pfam" id="PF00107">
    <property type="entry name" value="ADH_zinc_N"/>
    <property type="match status" value="1"/>
</dbReference>
<organism evidence="2 3">
    <name type="scientific">Phytophthora fragariaefolia</name>
    <dbReference type="NCBI Taxonomy" id="1490495"/>
    <lineage>
        <taxon>Eukaryota</taxon>
        <taxon>Sar</taxon>
        <taxon>Stramenopiles</taxon>
        <taxon>Oomycota</taxon>
        <taxon>Peronosporomycetes</taxon>
        <taxon>Peronosporales</taxon>
        <taxon>Peronosporaceae</taxon>
        <taxon>Phytophthora</taxon>
    </lineage>
</organism>
<dbReference type="Gene3D" id="3.40.50.720">
    <property type="entry name" value="NAD(P)-binding Rossmann-like Domain"/>
    <property type="match status" value="1"/>
</dbReference>
<comment type="caution">
    <text evidence="2">The sequence shown here is derived from an EMBL/GenBank/DDBJ whole genome shotgun (WGS) entry which is preliminary data.</text>
</comment>
<proteinExistence type="predicted"/>
<dbReference type="AlphaFoldDB" id="A0A9W7D5W2"/>
<evidence type="ECO:0000259" key="1">
    <source>
        <dbReference type="Pfam" id="PF00107"/>
    </source>
</evidence>
<evidence type="ECO:0000313" key="2">
    <source>
        <dbReference type="EMBL" id="GMF56883.1"/>
    </source>
</evidence>
<dbReference type="PANTHER" id="PTHR44013">
    <property type="entry name" value="ZINC-TYPE ALCOHOL DEHYDROGENASE-LIKE PROTEIN C16A3.02C"/>
    <property type="match status" value="1"/>
</dbReference>
<dbReference type="EMBL" id="BSXT01004134">
    <property type="protein sequence ID" value="GMF56883.1"/>
    <property type="molecule type" value="Genomic_DNA"/>
</dbReference>
<dbReference type="Gene3D" id="3.90.180.10">
    <property type="entry name" value="Medium-chain alcohol dehydrogenases, catalytic domain"/>
    <property type="match status" value="1"/>
</dbReference>
<sequence length="213" mass="23072">MSVHICYPTIFRSRVSLPNSVVGIKPTTSTPFTMSSVSSTFKTYELANYVDVLKEGKLNTVVAPKPLEPTQNPLRMGFDTAGLIAEVGSGDVRVFKVGDAVYGTPYINGDVSFGKYFAIDAKYLAHKPKQPDIQPGCWSVPQTGIQIAKAVDADVITTASPRNTELVKALGADQIVNYTSQKWGIVLAEHSVDLIYDCGVEPESWATDAQVLK</sequence>
<gene>
    <name evidence="2" type="ORF">Pfra01_002420800</name>
</gene>
<dbReference type="Proteomes" id="UP001165121">
    <property type="component" value="Unassembled WGS sequence"/>
</dbReference>
<name>A0A9W7D5W2_9STRA</name>
<dbReference type="SUPFAM" id="SSF51735">
    <property type="entry name" value="NAD(P)-binding Rossmann-fold domains"/>
    <property type="match status" value="1"/>
</dbReference>
<dbReference type="InterPro" id="IPR036291">
    <property type="entry name" value="NAD(P)-bd_dom_sf"/>
</dbReference>
<dbReference type="InterPro" id="IPR013149">
    <property type="entry name" value="ADH-like_C"/>
</dbReference>
<dbReference type="InterPro" id="IPR011032">
    <property type="entry name" value="GroES-like_sf"/>
</dbReference>
<dbReference type="PANTHER" id="PTHR44013:SF1">
    <property type="entry name" value="ZINC-TYPE ALCOHOL DEHYDROGENASE-LIKE PROTEIN C16A3.02C"/>
    <property type="match status" value="1"/>
</dbReference>
<keyword evidence="3" id="KW-1185">Reference proteome</keyword>
<dbReference type="InterPro" id="IPR052733">
    <property type="entry name" value="Chloroplast_QOR"/>
</dbReference>
<feature type="domain" description="Alcohol dehydrogenase-like C-terminal" evidence="1">
    <location>
        <begin position="143"/>
        <end position="212"/>
    </location>
</feature>
<accession>A0A9W7D5W2</accession>
<reference evidence="2" key="1">
    <citation type="submission" date="2023-04" db="EMBL/GenBank/DDBJ databases">
        <title>Phytophthora fragariaefolia NBRC 109709.</title>
        <authorList>
            <person name="Ichikawa N."/>
            <person name="Sato H."/>
            <person name="Tonouchi N."/>
        </authorList>
    </citation>
    <scope>NUCLEOTIDE SEQUENCE</scope>
    <source>
        <strain evidence="2">NBRC 109709</strain>
    </source>
</reference>
<dbReference type="OrthoDB" id="3509362at2759"/>